<dbReference type="CDD" id="cd13211">
    <property type="entry name" value="PH-GRAM_MTMR9"/>
    <property type="match status" value="1"/>
</dbReference>
<sequence length="626" mass="71636">MEFTELIMTPKLNGVILHSPFHEPLDGTLCITGHHLILSSRKDDAQELWLLHHSIDSIEKIQHSASLQKGGSIILKCKDFRILRLDIAQPNEFHNIYRSLDRLANLDKPELLYPFFYRPMYDILEEGHMLFNPEIEFTNLITTDEWRVSHVNRNYAICNTYSATVIVPKTIDDDVIIAATTFREGGRFPLLSYRHENGAVLLRTSQPLLNNNNRRCKADEKILNAVLGPYKKGYIIDTRSIAYVNSCKGKGGGTEPEGYYMQWKKVFKPLDKISKCDGSLVDNFLKLIDVCNDVNTSWDKWLSRLEASNWLTHIQNCLNTACLGAQCLDKDGASVVVHGTSGLDTTLIVTSTTQMILNPDCRTIRGFQALVEREWLQAGHPFQARHLKCYTDSKSKRQQPTFLVFLDCVYQLHYQFPCSFEFKTDMLIILFEHSYFSQFGTFLGNCEAERVQMEVHKKTTSLWSYLNRPDVLTSLLNPLYEPNRLPIWPSVAPVSLVLWTELYMRLATNNLKYWILDRAEERACRLLARLGSELGPSGGPLSLFQSNLCSFHQGTYTKWDSQTTPPADAVVRTKNQPSTYIATARAWLLQASISRWIIDPVYNKVALLKTQKIQQQLQDLEVGQVK</sequence>
<dbReference type="SUPFAM" id="SSF50729">
    <property type="entry name" value="PH domain-like"/>
    <property type="match status" value="1"/>
</dbReference>
<dbReference type="PANTHER" id="PTHR10807:SF73">
    <property type="entry name" value="LD06050P"/>
    <property type="match status" value="1"/>
</dbReference>
<evidence type="ECO:0000256" key="1">
    <source>
        <dbReference type="ARBA" id="ARBA00007471"/>
    </source>
</evidence>
<proteinExistence type="inferred from homology"/>
<dbReference type="Proteomes" id="UP001162164">
    <property type="component" value="Unassembled WGS sequence"/>
</dbReference>
<dbReference type="InterPro" id="IPR010569">
    <property type="entry name" value="Myotubularin-like_Pase_dom"/>
</dbReference>
<dbReference type="SUPFAM" id="SSF52799">
    <property type="entry name" value="(Phosphotyrosine protein) phosphatases II"/>
    <property type="match status" value="1"/>
</dbReference>
<accession>A0ABQ9JTH0</accession>
<dbReference type="PROSITE" id="PS51339">
    <property type="entry name" value="PPASE_MYOTUBULARIN"/>
    <property type="match status" value="1"/>
</dbReference>
<evidence type="ECO:0000259" key="2">
    <source>
        <dbReference type="PROSITE" id="PS51339"/>
    </source>
</evidence>
<dbReference type="InterPro" id="IPR030564">
    <property type="entry name" value="Myotubularin"/>
</dbReference>
<dbReference type="Gene3D" id="2.30.29.30">
    <property type="entry name" value="Pleckstrin-homology domain (PH domain)/Phosphotyrosine-binding domain (PTB)"/>
    <property type="match status" value="1"/>
</dbReference>
<comment type="caution">
    <text evidence="3">The sequence shown here is derived from an EMBL/GenBank/DDBJ whole genome shotgun (WGS) entry which is preliminary data.</text>
</comment>
<dbReference type="InterPro" id="IPR029021">
    <property type="entry name" value="Prot-tyrosine_phosphatase-like"/>
</dbReference>
<dbReference type="Pfam" id="PF06602">
    <property type="entry name" value="Myotub-related"/>
    <property type="match status" value="1"/>
</dbReference>
<evidence type="ECO:0000313" key="4">
    <source>
        <dbReference type="Proteomes" id="UP001162164"/>
    </source>
</evidence>
<keyword evidence="4" id="KW-1185">Reference proteome</keyword>
<comment type="similarity">
    <text evidence="1">Belongs to the protein-tyrosine phosphatase family. Non-receptor class myotubularin subfamily.</text>
</comment>
<protein>
    <recommendedName>
        <fullName evidence="2">Myotubularin phosphatase domain-containing protein</fullName>
    </recommendedName>
</protein>
<dbReference type="InterPro" id="IPR048994">
    <property type="entry name" value="PH-GRAM_MTMR6-9"/>
</dbReference>
<evidence type="ECO:0000313" key="3">
    <source>
        <dbReference type="EMBL" id="KAJ8981405.1"/>
    </source>
</evidence>
<dbReference type="Pfam" id="PF21098">
    <property type="entry name" value="PH-GRAM_MTMR6-like"/>
    <property type="match status" value="1"/>
</dbReference>
<dbReference type="PANTHER" id="PTHR10807">
    <property type="entry name" value="MYOTUBULARIN-RELATED"/>
    <property type="match status" value="1"/>
</dbReference>
<name>A0ABQ9JTH0_9CUCU</name>
<dbReference type="InterPro" id="IPR011993">
    <property type="entry name" value="PH-like_dom_sf"/>
</dbReference>
<reference evidence="3" key="1">
    <citation type="journal article" date="2023" name="Insect Mol. Biol.">
        <title>Genome sequencing provides insights into the evolution of gene families encoding plant cell wall-degrading enzymes in longhorned beetles.</title>
        <authorList>
            <person name="Shin N.R."/>
            <person name="Okamura Y."/>
            <person name="Kirsch R."/>
            <person name="Pauchet Y."/>
        </authorList>
    </citation>
    <scope>NUCLEOTIDE SEQUENCE</scope>
    <source>
        <strain evidence="3">MMC_N1</strain>
    </source>
</reference>
<organism evidence="3 4">
    <name type="scientific">Molorchus minor</name>
    <dbReference type="NCBI Taxonomy" id="1323400"/>
    <lineage>
        <taxon>Eukaryota</taxon>
        <taxon>Metazoa</taxon>
        <taxon>Ecdysozoa</taxon>
        <taxon>Arthropoda</taxon>
        <taxon>Hexapoda</taxon>
        <taxon>Insecta</taxon>
        <taxon>Pterygota</taxon>
        <taxon>Neoptera</taxon>
        <taxon>Endopterygota</taxon>
        <taxon>Coleoptera</taxon>
        <taxon>Polyphaga</taxon>
        <taxon>Cucujiformia</taxon>
        <taxon>Chrysomeloidea</taxon>
        <taxon>Cerambycidae</taxon>
        <taxon>Lamiinae</taxon>
        <taxon>Monochamini</taxon>
        <taxon>Molorchus</taxon>
    </lineage>
</organism>
<gene>
    <name evidence="3" type="ORF">NQ317_010343</name>
</gene>
<dbReference type="EMBL" id="JAPWTJ010000184">
    <property type="protein sequence ID" value="KAJ8981405.1"/>
    <property type="molecule type" value="Genomic_DNA"/>
</dbReference>
<feature type="domain" description="Myotubularin phosphatase" evidence="2">
    <location>
        <begin position="127"/>
        <end position="503"/>
    </location>
</feature>